<organism evidence="3 4">
    <name type="scientific">Petrolisthes manimaculis</name>
    <dbReference type="NCBI Taxonomy" id="1843537"/>
    <lineage>
        <taxon>Eukaryota</taxon>
        <taxon>Metazoa</taxon>
        <taxon>Ecdysozoa</taxon>
        <taxon>Arthropoda</taxon>
        <taxon>Crustacea</taxon>
        <taxon>Multicrustacea</taxon>
        <taxon>Malacostraca</taxon>
        <taxon>Eumalacostraca</taxon>
        <taxon>Eucarida</taxon>
        <taxon>Decapoda</taxon>
        <taxon>Pleocyemata</taxon>
        <taxon>Anomura</taxon>
        <taxon>Galatheoidea</taxon>
        <taxon>Porcellanidae</taxon>
        <taxon>Petrolisthes</taxon>
    </lineage>
</organism>
<feature type="compositionally biased region" description="Basic and acidic residues" evidence="1">
    <location>
        <begin position="74"/>
        <end position="87"/>
    </location>
</feature>
<evidence type="ECO:0000259" key="2">
    <source>
        <dbReference type="SMART" id="SM00587"/>
    </source>
</evidence>
<proteinExistence type="predicted"/>
<dbReference type="Proteomes" id="UP001292094">
    <property type="component" value="Unassembled WGS sequence"/>
</dbReference>
<reference evidence="3" key="1">
    <citation type="submission" date="2023-11" db="EMBL/GenBank/DDBJ databases">
        <title>Genome assemblies of two species of porcelain crab, Petrolisthes cinctipes and Petrolisthes manimaculis (Anomura: Porcellanidae).</title>
        <authorList>
            <person name="Angst P."/>
        </authorList>
    </citation>
    <scope>NUCLEOTIDE SEQUENCE</scope>
    <source>
        <strain evidence="3">PB745_02</strain>
        <tissue evidence="3">Gill</tissue>
    </source>
</reference>
<dbReference type="InterPro" id="IPR004119">
    <property type="entry name" value="EcKL"/>
</dbReference>
<dbReference type="PANTHER" id="PTHR11012">
    <property type="entry name" value="PROTEIN KINASE-LIKE DOMAIN-CONTAINING"/>
    <property type="match status" value="1"/>
</dbReference>
<accession>A0AAE1TKP6</accession>
<dbReference type="SUPFAM" id="SSF56112">
    <property type="entry name" value="Protein kinase-like (PK-like)"/>
    <property type="match status" value="1"/>
</dbReference>
<feature type="region of interest" description="Disordered" evidence="1">
    <location>
        <begin position="1"/>
        <end position="101"/>
    </location>
</feature>
<evidence type="ECO:0000313" key="3">
    <source>
        <dbReference type="EMBL" id="KAK4288857.1"/>
    </source>
</evidence>
<name>A0AAE1TKP6_9EUCA</name>
<dbReference type="Gene3D" id="2.150.10.10">
    <property type="entry name" value="Serralysin-like metalloprotease, C-terminal"/>
    <property type="match status" value="1"/>
</dbReference>
<comment type="caution">
    <text evidence="3">The sequence shown here is derived from an EMBL/GenBank/DDBJ whole genome shotgun (WGS) entry which is preliminary data.</text>
</comment>
<dbReference type="SMART" id="SM00587">
    <property type="entry name" value="CHK"/>
    <property type="match status" value="1"/>
</dbReference>
<sequence length="659" mass="71342">MNFSNGGEGEGQKNGCAERRKMNRRTDGVVGVGHSWQVKDEEKNVVGEERRREEDEKRQHEAGGAGNSGDGSDTSERGNRDEDKESNTGENNITGEGEADRGAGGTVVVVLKVEEAGVKAALQKDKGEGANVVEWTQHDFTRRGDNYVAQITSVKVKYLFSDIITKKNTASDTKNTASDATNTATDTTNTASDTKNTASDTKNTASDTTNTASDATNTASDTPIKPSNTTNKTSNTTNHKTSYVVKMRQGDGDFETLAFNREADFYMDVAPLLDSALVSHHLAPLRRPGCVHVSRGQLFLEDLRARGFLMPDRRRSLNLLQARLAVEELARLHAASRLLLASTSSHAFSSNFSPNNTNSPTPSSSNLAPFSSSSSSSLIPTPSSTSNLPPISSSTSSVATSSSTSNLPPSACSSSSNLPPSIVRLSTPVHASSPVVTHIFGILFNGGLTTAAEVAKAAGREDVREWLQEITPRVPVLMASLTSLTDPKYEVICHGDCWINNLLFREDEQGDAVEVALLDFQLCRRSTLAMDLHYLLFTSLTHEARTQHLPSLLSAYHASFTTVMHAAGKHTPFTLAALTEEFNNKRLLGVIYGILALPVLVCEPADAQDFTVASPEEAIGYVERKRKSVLAMLDTNSLMRPRLLSLYRDIESYIQANKE</sequence>
<dbReference type="InterPro" id="IPR015897">
    <property type="entry name" value="CHK_kinase-like"/>
</dbReference>
<protein>
    <recommendedName>
        <fullName evidence="2">CHK kinase-like domain-containing protein</fullName>
    </recommendedName>
</protein>
<keyword evidence="4" id="KW-1185">Reference proteome</keyword>
<dbReference type="Pfam" id="PF02958">
    <property type="entry name" value="EcKL"/>
    <property type="match status" value="2"/>
</dbReference>
<dbReference type="InterPro" id="IPR011009">
    <property type="entry name" value="Kinase-like_dom_sf"/>
</dbReference>
<dbReference type="EMBL" id="JAWZYT010006097">
    <property type="protein sequence ID" value="KAK4288857.1"/>
    <property type="molecule type" value="Genomic_DNA"/>
</dbReference>
<feature type="compositionally biased region" description="Low complexity" evidence="1">
    <location>
        <begin position="172"/>
        <end position="242"/>
    </location>
</feature>
<feature type="region of interest" description="Disordered" evidence="1">
    <location>
        <begin position="170"/>
        <end position="242"/>
    </location>
</feature>
<feature type="region of interest" description="Disordered" evidence="1">
    <location>
        <begin position="350"/>
        <end position="415"/>
    </location>
</feature>
<dbReference type="AlphaFoldDB" id="A0AAE1TKP6"/>
<feature type="domain" description="CHK kinase-like" evidence="2">
    <location>
        <begin position="298"/>
        <end position="566"/>
    </location>
</feature>
<dbReference type="PANTHER" id="PTHR11012:SF30">
    <property type="entry name" value="PROTEIN KINASE-LIKE DOMAIN-CONTAINING"/>
    <property type="match status" value="1"/>
</dbReference>
<feature type="compositionally biased region" description="Basic and acidic residues" evidence="1">
    <location>
        <begin position="16"/>
        <end position="27"/>
    </location>
</feature>
<feature type="compositionally biased region" description="Basic and acidic residues" evidence="1">
    <location>
        <begin position="37"/>
        <end position="61"/>
    </location>
</feature>
<dbReference type="InterPro" id="IPR011049">
    <property type="entry name" value="Serralysin-like_metalloprot_C"/>
</dbReference>
<evidence type="ECO:0000313" key="4">
    <source>
        <dbReference type="Proteomes" id="UP001292094"/>
    </source>
</evidence>
<gene>
    <name evidence="3" type="ORF">Pmani_038141</name>
</gene>
<evidence type="ECO:0000256" key="1">
    <source>
        <dbReference type="SAM" id="MobiDB-lite"/>
    </source>
</evidence>
<dbReference type="Gene3D" id="3.90.1200.10">
    <property type="match status" value="1"/>
</dbReference>